<sequence length="120" mass="12656">MRKFLMAAAAGALLTAPAFAETVVIDSAPAPVTTTRTTTTVTSTDGTMPGDEIPAEVTTYVQQNPIDAAPVLEGRLVDGAIIPPDVTLTPVQGYSGYSYFYQDGAPVIVNSDRKVIRIVR</sequence>
<name>A0A7V7PM22_9HYPH</name>
<keyword evidence="1" id="KW-0732">Signal</keyword>
<feature type="signal peptide" evidence="1">
    <location>
        <begin position="1"/>
        <end position="20"/>
    </location>
</feature>
<dbReference type="InterPro" id="IPR009642">
    <property type="entry name" value="DUF1236"/>
</dbReference>
<gene>
    <name evidence="2" type="ORF">F6X38_17485</name>
</gene>
<proteinExistence type="predicted"/>
<reference evidence="2 3" key="1">
    <citation type="submission" date="2019-09" db="EMBL/GenBank/DDBJ databases">
        <title>YIM 132180 draft genome.</title>
        <authorList>
            <person name="Zhang K."/>
        </authorList>
    </citation>
    <scope>NUCLEOTIDE SEQUENCE [LARGE SCALE GENOMIC DNA]</scope>
    <source>
        <strain evidence="2 3">YIM 132180</strain>
    </source>
</reference>
<dbReference type="Pfam" id="PF06823">
    <property type="entry name" value="DUF1236"/>
    <property type="match status" value="1"/>
</dbReference>
<dbReference type="AlphaFoldDB" id="A0A7V7PM22"/>
<feature type="chain" id="PRO_5030576625" evidence="1">
    <location>
        <begin position="21"/>
        <end position="120"/>
    </location>
</feature>
<comment type="caution">
    <text evidence="2">The sequence shown here is derived from an EMBL/GenBank/DDBJ whole genome shotgun (WGS) entry which is preliminary data.</text>
</comment>
<evidence type="ECO:0000313" key="3">
    <source>
        <dbReference type="Proteomes" id="UP000432089"/>
    </source>
</evidence>
<dbReference type="EMBL" id="VZDO01000015">
    <property type="protein sequence ID" value="KAB0677772.1"/>
    <property type="molecule type" value="Genomic_DNA"/>
</dbReference>
<accession>A0A7V7PM22</accession>
<dbReference type="Proteomes" id="UP000432089">
    <property type="component" value="Unassembled WGS sequence"/>
</dbReference>
<evidence type="ECO:0000313" key="2">
    <source>
        <dbReference type="EMBL" id="KAB0677772.1"/>
    </source>
</evidence>
<evidence type="ECO:0000256" key="1">
    <source>
        <dbReference type="SAM" id="SignalP"/>
    </source>
</evidence>
<keyword evidence="3" id="KW-1185">Reference proteome</keyword>
<organism evidence="2 3">
    <name type="scientific">Plantimonas leprariae</name>
    <dbReference type="NCBI Taxonomy" id="2615207"/>
    <lineage>
        <taxon>Bacteria</taxon>
        <taxon>Pseudomonadati</taxon>
        <taxon>Pseudomonadota</taxon>
        <taxon>Alphaproteobacteria</taxon>
        <taxon>Hyphomicrobiales</taxon>
        <taxon>Aurantimonadaceae</taxon>
        <taxon>Plantimonas</taxon>
    </lineage>
</organism>
<protein>
    <submittedName>
        <fullName evidence="2">DUF1236 domain-containing protein</fullName>
    </submittedName>
</protein>
<dbReference type="RefSeq" id="WP_150971887.1">
    <property type="nucleotide sequence ID" value="NZ_VZDO01000015.1"/>
</dbReference>